<sequence>MDTFAFQYETIQNAAQTPAARTQREWQPIGEPAAASCGSGLGQSERSARRRVFCELAVGGVDVLDAAETRS</sequence>
<dbReference type="EMBL" id="JAYMGO010000021">
    <property type="protein sequence ID" value="KAL1253409.1"/>
    <property type="molecule type" value="Genomic_DNA"/>
</dbReference>
<dbReference type="Proteomes" id="UP001558613">
    <property type="component" value="Unassembled WGS sequence"/>
</dbReference>
<evidence type="ECO:0000313" key="2">
    <source>
        <dbReference type="Proteomes" id="UP001558613"/>
    </source>
</evidence>
<evidence type="ECO:0000313" key="1">
    <source>
        <dbReference type="EMBL" id="KAL1253409.1"/>
    </source>
</evidence>
<reference evidence="1 2" key="1">
    <citation type="submission" date="2023-09" db="EMBL/GenBank/DDBJ databases">
        <authorList>
            <person name="Wang M."/>
        </authorList>
    </citation>
    <scope>NUCLEOTIDE SEQUENCE [LARGE SCALE GENOMIC DNA]</scope>
    <source>
        <strain evidence="1">GT-2023</strain>
        <tissue evidence="1">Liver</tissue>
    </source>
</reference>
<accession>A0ABR3LNY4</accession>
<name>A0ABR3LNY4_9TELE</name>
<organism evidence="1 2">
    <name type="scientific">Cirrhinus molitorella</name>
    <name type="common">mud carp</name>
    <dbReference type="NCBI Taxonomy" id="172907"/>
    <lineage>
        <taxon>Eukaryota</taxon>
        <taxon>Metazoa</taxon>
        <taxon>Chordata</taxon>
        <taxon>Craniata</taxon>
        <taxon>Vertebrata</taxon>
        <taxon>Euteleostomi</taxon>
        <taxon>Actinopterygii</taxon>
        <taxon>Neopterygii</taxon>
        <taxon>Teleostei</taxon>
        <taxon>Ostariophysi</taxon>
        <taxon>Cypriniformes</taxon>
        <taxon>Cyprinidae</taxon>
        <taxon>Labeoninae</taxon>
        <taxon>Labeonini</taxon>
        <taxon>Cirrhinus</taxon>
    </lineage>
</organism>
<comment type="caution">
    <text evidence="1">The sequence shown here is derived from an EMBL/GenBank/DDBJ whole genome shotgun (WGS) entry which is preliminary data.</text>
</comment>
<protein>
    <submittedName>
        <fullName evidence="1">Uncharacterized protein</fullName>
    </submittedName>
</protein>
<proteinExistence type="predicted"/>
<keyword evidence="2" id="KW-1185">Reference proteome</keyword>
<gene>
    <name evidence="1" type="ORF">QQF64_018102</name>
</gene>